<evidence type="ECO:0000256" key="2">
    <source>
        <dbReference type="ARBA" id="ARBA00019841"/>
    </source>
</evidence>
<reference evidence="9" key="1">
    <citation type="submission" date="2020-10" db="EMBL/GenBank/DDBJ databases">
        <authorList>
            <person name="Gilroy R."/>
        </authorList>
    </citation>
    <scope>NUCLEOTIDE SEQUENCE</scope>
    <source>
        <strain evidence="9">G3-4614</strain>
    </source>
</reference>
<keyword evidence="4" id="KW-0378">Hydrolase</keyword>
<feature type="domain" description="RecJ OB" evidence="8">
    <location>
        <begin position="460"/>
        <end position="561"/>
    </location>
</feature>
<dbReference type="Pfam" id="PF17768">
    <property type="entry name" value="RecJ_OB"/>
    <property type="match status" value="1"/>
</dbReference>
<proteinExistence type="inferred from homology"/>
<keyword evidence="3" id="KW-0540">Nuclease</keyword>
<dbReference type="InterPro" id="IPR001667">
    <property type="entry name" value="DDH_dom"/>
</dbReference>
<keyword evidence="5 9" id="KW-0269">Exonuclease</keyword>
<reference evidence="9" key="2">
    <citation type="journal article" date="2021" name="PeerJ">
        <title>Extensive microbial diversity within the chicken gut microbiome revealed by metagenomics and culture.</title>
        <authorList>
            <person name="Gilroy R."/>
            <person name="Ravi A."/>
            <person name="Getino M."/>
            <person name="Pursley I."/>
            <person name="Horton D.L."/>
            <person name="Alikhan N.F."/>
            <person name="Baker D."/>
            <person name="Gharbi K."/>
            <person name="Hall N."/>
            <person name="Watson M."/>
            <person name="Adriaenssens E.M."/>
            <person name="Foster-Nyarko E."/>
            <person name="Jarju S."/>
            <person name="Secka A."/>
            <person name="Antonio M."/>
            <person name="Oren A."/>
            <person name="Chaudhuri R.R."/>
            <person name="La Ragione R."/>
            <person name="Hildebrand F."/>
            <person name="Pallen M.J."/>
        </authorList>
    </citation>
    <scope>NUCLEOTIDE SEQUENCE</scope>
    <source>
        <strain evidence="9">G3-4614</strain>
    </source>
</reference>
<protein>
    <recommendedName>
        <fullName evidence="2">Single-stranded-DNA-specific exonuclease RecJ</fullName>
    </recommendedName>
</protein>
<dbReference type="Pfam" id="PF02272">
    <property type="entry name" value="DHHA1"/>
    <property type="match status" value="1"/>
</dbReference>
<evidence type="ECO:0000256" key="3">
    <source>
        <dbReference type="ARBA" id="ARBA00022722"/>
    </source>
</evidence>
<evidence type="ECO:0000313" key="9">
    <source>
        <dbReference type="EMBL" id="MBO8437286.1"/>
    </source>
</evidence>
<dbReference type="PANTHER" id="PTHR30255">
    <property type="entry name" value="SINGLE-STRANDED-DNA-SPECIFIC EXONUCLEASE RECJ"/>
    <property type="match status" value="1"/>
</dbReference>
<dbReference type="Gene3D" id="3.90.1640.30">
    <property type="match status" value="1"/>
</dbReference>
<dbReference type="GO" id="GO:0008409">
    <property type="term" value="F:5'-3' exonuclease activity"/>
    <property type="evidence" value="ECO:0007669"/>
    <property type="project" value="InterPro"/>
</dbReference>
<dbReference type="PANTHER" id="PTHR30255:SF2">
    <property type="entry name" value="SINGLE-STRANDED-DNA-SPECIFIC EXONUCLEASE RECJ"/>
    <property type="match status" value="1"/>
</dbReference>
<feature type="domain" description="DDH" evidence="6">
    <location>
        <begin position="82"/>
        <end position="231"/>
    </location>
</feature>
<organism evidence="9 10">
    <name type="scientific">Candidatus Caccoplasma merdipullorum</name>
    <dbReference type="NCBI Taxonomy" id="2840718"/>
    <lineage>
        <taxon>Bacteria</taxon>
        <taxon>Pseudomonadati</taxon>
        <taxon>Bacteroidota</taxon>
        <taxon>Bacteroidia</taxon>
        <taxon>Bacteroidales</taxon>
        <taxon>Bacteroidaceae</taxon>
        <taxon>Bacteroidaceae incertae sedis</taxon>
        <taxon>Candidatus Caccoplasma</taxon>
    </lineage>
</organism>
<dbReference type="Gene3D" id="3.10.310.30">
    <property type="match status" value="1"/>
</dbReference>
<dbReference type="GO" id="GO:0003676">
    <property type="term" value="F:nucleic acid binding"/>
    <property type="evidence" value="ECO:0007669"/>
    <property type="project" value="InterPro"/>
</dbReference>
<dbReference type="GO" id="GO:0006281">
    <property type="term" value="P:DNA repair"/>
    <property type="evidence" value="ECO:0007669"/>
    <property type="project" value="InterPro"/>
</dbReference>
<dbReference type="Proteomes" id="UP000823636">
    <property type="component" value="Unassembled WGS sequence"/>
</dbReference>
<dbReference type="Pfam" id="PF01368">
    <property type="entry name" value="DHH"/>
    <property type="match status" value="1"/>
</dbReference>
<evidence type="ECO:0000256" key="4">
    <source>
        <dbReference type="ARBA" id="ARBA00022801"/>
    </source>
</evidence>
<comment type="caution">
    <text evidence="9">The sequence shown here is derived from an EMBL/GenBank/DDBJ whole genome shotgun (WGS) entry which is preliminary data.</text>
</comment>
<dbReference type="InterPro" id="IPR003156">
    <property type="entry name" value="DHHA1_dom"/>
</dbReference>
<dbReference type="SUPFAM" id="SSF64182">
    <property type="entry name" value="DHH phosphoesterases"/>
    <property type="match status" value="1"/>
</dbReference>
<evidence type="ECO:0000259" key="8">
    <source>
        <dbReference type="Pfam" id="PF17768"/>
    </source>
</evidence>
<accession>A0A9D9H5N2</accession>
<sequence length="588" mass="65859">MISKWNYLPLTDDMKQIKEQLSSELGISPVICELLALRGVRNAADAQNFFYPQLSDLHDPFLMDGMDKAVKRLDSAIGQKEKILVYGDYDVDGTTAVALVYKYLRPFCFGMEYYIPDRYEEGYGISRKSIDYAADNGFKLIIALDCGIKAVDKVAYAKSKGIDFIICDHHVPDKELPAAVAILNPKLKDSSYPYPELSGCGVGFKFMQGFARNNGIDEAATLYPLLDFVALSIASDIVPITGENRILAYHGLKRMNEKPSFGLKGIINICGLQNRQITTTDIVFKIGPRINASGRMEQGKEAVDLLLSHNLEEAKERSKNINQYNEERKALDKSITHEANTILDSIDDFDKRKSIVIYNRDWKRGIIGIVASRLTELYYKPSVVLAFSNGIVTGSARSVQGFDVYKAIESCKDLLESFGGHTYAAGLSLKEENVDIFRKRFEEYVSENISNSQTTPQIDIDSVISFGDITADFRKKLQEFAPFGPGNAKPVFATHNVKTYKESKLVGKENRHIKMEMIDNGSASIMSGIAFGKSDIFESIKTDMPFDICYTIEEMTFNNKTPHYTNKKSIMQLSIKDIVTDTNDNCSD</sequence>
<dbReference type="InterPro" id="IPR038763">
    <property type="entry name" value="DHH_sf"/>
</dbReference>
<dbReference type="NCBIfam" id="TIGR00644">
    <property type="entry name" value="recJ"/>
    <property type="match status" value="1"/>
</dbReference>
<gene>
    <name evidence="9" type="primary">recJ</name>
    <name evidence="9" type="ORF">IAC54_00090</name>
</gene>
<dbReference type="InterPro" id="IPR041122">
    <property type="entry name" value="RecJ_OB"/>
</dbReference>
<dbReference type="InterPro" id="IPR051673">
    <property type="entry name" value="SSDNA_exonuclease_RecJ"/>
</dbReference>
<evidence type="ECO:0000259" key="7">
    <source>
        <dbReference type="Pfam" id="PF02272"/>
    </source>
</evidence>
<evidence type="ECO:0000256" key="5">
    <source>
        <dbReference type="ARBA" id="ARBA00022839"/>
    </source>
</evidence>
<dbReference type="EMBL" id="JADIMW010000003">
    <property type="protein sequence ID" value="MBO8437286.1"/>
    <property type="molecule type" value="Genomic_DNA"/>
</dbReference>
<evidence type="ECO:0000313" key="10">
    <source>
        <dbReference type="Proteomes" id="UP000823636"/>
    </source>
</evidence>
<name>A0A9D9H5N2_9BACT</name>
<dbReference type="GO" id="GO:0006310">
    <property type="term" value="P:DNA recombination"/>
    <property type="evidence" value="ECO:0007669"/>
    <property type="project" value="InterPro"/>
</dbReference>
<feature type="domain" description="DHHA1" evidence="7">
    <location>
        <begin position="356"/>
        <end position="447"/>
    </location>
</feature>
<dbReference type="AlphaFoldDB" id="A0A9D9H5N2"/>
<comment type="similarity">
    <text evidence="1">Belongs to the RecJ family.</text>
</comment>
<evidence type="ECO:0000259" key="6">
    <source>
        <dbReference type="Pfam" id="PF01368"/>
    </source>
</evidence>
<evidence type="ECO:0000256" key="1">
    <source>
        <dbReference type="ARBA" id="ARBA00005915"/>
    </source>
</evidence>
<dbReference type="InterPro" id="IPR004610">
    <property type="entry name" value="RecJ"/>
</dbReference>